<dbReference type="OrthoDB" id="446368at2759"/>
<feature type="transmembrane region" description="Helical" evidence="7">
    <location>
        <begin position="405"/>
        <end position="425"/>
    </location>
</feature>
<dbReference type="SUPFAM" id="SSF103473">
    <property type="entry name" value="MFS general substrate transporter"/>
    <property type="match status" value="1"/>
</dbReference>
<feature type="transmembrane region" description="Helical" evidence="7">
    <location>
        <begin position="156"/>
        <end position="182"/>
    </location>
</feature>
<evidence type="ECO:0000256" key="4">
    <source>
        <dbReference type="ARBA" id="ARBA00022989"/>
    </source>
</evidence>
<feature type="transmembrane region" description="Helical" evidence="7">
    <location>
        <begin position="334"/>
        <end position="355"/>
    </location>
</feature>
<accession>A0A6A4X0M7</accession>
<dbReference type="Proteomes" id="UP000440578">
    <property type="component" value="Unassembled WGS sequence"/>
</dbReference>
<name>A0A6A4X0M7_AMPAM</name>
<feature type="region of interest" description="Disordered" evidence="6">
    <location>
        <begin position="30"/>
        <end position="54"/>
    </location>
</feature>
<comment type="subcellular location">
    <subcellularLocation>
        <location evidence="1">Membrane</location>
        <topology evidence="1">Multi-pass membrane protein</topology>
    </subcellularLocation>
</comment>
<dbReference type="PANTHER" id="PTHR23506">
    <property type="entry name" value="GH10249P"/>
    <property type="match status" value="1"/>
</dbReference>
<evidence type="ECO:0000313" key="9">
    <source>
        <dbReference type="EMBL" id="KAF0312857.1"/>
    </source>
</evidence>
<comment type="caution">
    <text evidence="9">The sequence shown here is derived from an EMBL/GenBank/DDBJ whole genome shotgun (WGS) entry which is preliminary data.</text>
</comment>
<dbReference type="InterPro" id="IPR011701">
    <property type="entry name" value="MFS"/>
</dbReference>
<evidence type="ECO:0000256" key="3">
    <source>
        <dbReference type="ARBA" id="ARBA00022692"/>
    </source>
</evidence>
<dbReference type="InterPro" id="IPR020846">
    <property type="entry name" value="MFS_dom"/>
</dbReference>
<dbReference type="Gene3D" id="1.20.1250.20">
    <property type="entry name" value="MFS general substrate transporter like domains"/>
    <property type="match status" value="2"/>
</dbReference>
<feature type="transmembrane region" description="Helical" evidence="7">
    <location>
        <begin position="194"/>
        <end position="219"/>
    </location>
</feature>
<dbReference type="PROSITE" id="PS50850">
    <property type="entry name" value="MFS"/>
    <property type="match status" value="1"/>
</dbReference>
<dbReference type="AlphaFoldDB" id="A0A6A4X0M7"/>
<feature type="transmembrane region" description="Helical" evidence="7">
    <location>
        <begin position="305"/>
        <end position="327"/>
    </location>
</feature>
<evidence type="ECO:0000313" key="10">
    <source>
        <dbReference type="Proteomes" id="UP000440578"/>
    </source>
</evidence>
<keyword evidence="2" id="KW-0813">Transport</keyword>
<feature type="transmembrane region" description="Helical" evidence="7">
    <location>
        <begin position="268"/>
        <end position="293"/>
    </location>
</feature>
<evidence type="ECO:0000256" key="1">
    <source>
        <dbReference type="ARBA" id="ARBA00004141"/>
    </source>
</evidence>
<dbReference type="EMBL" id="VIIS01000131">
    <property type="protein sequence ID" value="KAF0312857.1"/>
    <property type="molecule type" value="Genomic_DNA"/>
</dbReference>
<feature type="transmembrane region" description="Helical" evidence="7">
    <location>
        <begin position="437"/>
        <end position="459"/>
    </location>
</feature>
<feature type="transmembrane region" description="Helical" evidence="7">
    <location>
        <begin position="97"/>
        <end position="117"/>
    </location>
</feature>
<feature type="transmembrane region" description="Helical" evidence="7">
    <location>
        <begin position="225"/>
        <end position="247"/>
    </location>
</feature>
<protein>
    <submittedName>
        <fullName evidence="9">MFS-type transporter SLC18B1</fullName>
    </submittedName>
</protein>
<dbReference type="GO" id="GO:0022857">
    <property type="term" value="F:transmembrane transporter activity"/>
    <property type="evidence" value="ECO:0007669"/>
    <property type="project" value="InterPro"/>
</dbReference>
<organism evidence="9 10">
    <name type="scientific">Amphibalanus amphitrite</name>
    <name type="common">Striped barnacle</name>
    <name type="synonym">Balanus amphitrite</name>
    <dbReference type="NCBI Taxonomy" id="1232801"/>
    <lineage>
        <taxon>Eukaryota</taxon>
        <taxon>Metazoa</taxon>
        <taxon>Ecdysozoa</taxon>
        <taxon>Arthropoda</taxon>
        <taxon>Crustacea</taxon>
        <taxon>Multicrustacea</taxon>
        <taxon>Cirripedia</taxon>
        <taxon>Thoracica</taxon>
        <taxon>Thoracicalcarea</taxon>
        <taxon>Balanomorpha</taxon>
        <taxon>Balanoidea</taxon>
        <taxon>Balanidae</taxon>
        <taxon>Amphibalaninae</taxon>
        <taxon>Amphibalanus</taxon>
    </lineage>
</organism>
<sequence>MNLKSSLGYSSDTDAVNDTLKQSHFAPAYNGITSDKRPSSAVAEDTPLVPPDSGGYSTRQRRLLVGMNVVSVLNGSLMALMIPFFPVEASRRGVSQTAISGVFSCFALTQVVLYPLVGPLALRFGVTRLYNAGIAVAGVSTVAFGLIFYIPGSTGFIAACFVARMVEAAGTAAVSACSFTIIGNQFAERTSSAVAMVSAAQSVGLSVAPAVGGGLYAAAGFGLPFYVLGAAMIVTALINAQFMPAVVKQDDAPVNLLRTVRLFVSSHENWLCMVIVFSYTVAFVTFSSCAAPYADAVLGITPATLGLYFTVAAGSYVVTSFLWAWLAERAANPYPVMALCVLIVVGSQLLIPPAPWLGLEPRWWLFGLGMTLQEAFYGGAYIPCFQLMMAATLRTGLPDDLRTHAFISGVYWSMYSLGTVVGPLVGGVLVDAFGFPLMMTVMAGETLLVMLLTAAQAAVRACE</sequence>
<keyword evidence="4 7" id="KW-1133">Transmembrane helix</keyword>
<evidence type="ECO:0000256" key="6">
    <source>
        <dbReference type="SAM" id="MobiDB-lite"/>
    </source>
</evidence>
<gene>
    <name evidence="9" type="primary">Slc18b1_18</name>
    <name evidence="9" type="ORF">FJT64_016489</name>
</gene>
<feature type="domain" description="Major facilitator superfamily (MFS) profile" evidence="8">
    <location>
        <begin position="63"/>
        <end position="458"/>
    </location>
</feature>
<dbReference type="PANTHER" id="PTHR23506:SF26">
    <property type="entry name" value="MFS-TYPE TRANSPORTER SLC18B1"/>
    <property type="match status" value="1"/>
</dbReference>
<evidence type="ECO:0000256" key="2">
    <source>
        <dbReference type="ARBA" id="ARBA00022448"/>
    </source>
</evidence>
<dbReference type="InterPro" id="IPR050930">
    <property type="entry name" value="MFS_Vesicular_Transporter"/>
</dbReference>
<reference evidence="9 10" key="1">
    <citation type="submission" date="2019-07" db="EMBL/GenBank/DDBJ databases">
        <title>Draft genome assembly of a fouling barnacle, Amphibalanus amphitrite (Darwin, 1854): The first reference genome for Thecostraca.</title>
        <authorList>
            <person name="Kim W."/>
        </authorList>
    </citation>
    <scope>NUCLEOTIDE SEQUENCE [LARGE SCALE GENOMIC DNA]</scope>
    <source>
        <strain evidence="9">SNU_AA5</strain>
        <tissue evidence="9">Soma without cirri and trophi</tissue>
    </source>
</reference>
<proteinExistence type="predicted"/>
<keyword evidence="5 7" id="KW-0472">Membrane</keyword>
<evidence type="ECO:0000259" key="8">
    <source>
        <dbReference type="PROSITE" id="PS50850"/>
    </source>
</evidence>
<evidence type="ECO:0000256" key="5">
    <source>
        <dbReference type="ARBA" id="ARBA00023136"/>
    </source>
</evidence>
<dbReference type="GO" id="GO:0016020">
    <property type="term" value="C:membrane"/>
    <property type="evidence" value="ECO:0007669"/>
    <property type="project" value="UniProtKB-SubCell"/>
</dbReference>
<evidence type="ECO:0000256" key="7">
    <source>
        <dbReference type="SAM" id="Phobius"/>
    </source>
</evidence>
<feature type="transmembrane region" description="Helical" evidence="7">
    <location>
        <begin position="129"/>
        <end position="150"/>
    </location>
</feature>
<dbReference type="InterPro" id="IPR036259">
    <property type="entry name" value="MFS_trans_sf"/>
</dbReference>
<feature type="transmembrane region" description="Helical" evidence="7">
    <location>
        <begin position="63"/>
        <end position="85"/>
    </location>
</feature>
<feature type="transmembrane region" description="Helical" evidence="7">
    <location>
        <begin position="375"/>
        <end position="393"/>
    </location>
</feature>
<dbReference type="Pfam" id="PF07690">
    <property type="entry name" value="MFS_1"/>
    <property type="match status" value="1"/>
</dbReference>
<keyword evidence="10" id="KW-1185">Reference proteome</keyword>
<keyword evidence="3 7" id="KW-0812">Transmembrane</keyword>